<dbReference type="EMBL" id="CM042014">
    <property type="protein sequence ID" value="KAI3723245.1"/>
    <property type="molecule type" value="Genomic_DNA"/>
</dbReference>
<protein>
    <submittedName>
        <fullName evidence="1">Uncharacterized protein</fullName>
    </submittedName>
</protein>
<proteinExistence type="predicted"/>
<sequence length="232" mass="26829">MDIEVEGWVNVTYDGLLEVLDDGGAHSFSRKYVKSPKNLFKIDYFNSSRKSQEFAKEESRFQNQLIPLQIQMDDHQVVDHYEEEVKEIPKLPISIKTELKDSPEGYLIDPIFKVFFKKENEFFEMKMGSPRSSCRKLMSPCIETDVFQYKDESDDHKFDDSSPSKVVIDEIENATKEEGNIWKWGSNGIGAFFSFGMTAATICVILFGNGQRHNQQKFRIQICSHDKGKRSI</sequence>
<evidence type="ECO:0000313" key="2">
    <source>
        <dbReference type="Proteomes" id="UP001055811"/>
    </source>
</evidence>
<accession>A0ACB9BMJ2</accession>
<comment type="caution">
    <text evidence="1">The sequence shown here is derived from an EMBL/GenBank/DDBJ whole genome shotgun (WGS) entry which is preliminary data.</text>
</comment>
<name>A0ACB9BMJ2_CICIN</name>
<dbReference type="Proteomes" id="UP001055811">
    <property type="component" value="Linkage Group LG06"/>
</dbReference>
<evidence type="ECO:0000313" key="1">
    <source>
        <dbReference type="EMBL" id="KAI3723245.1"/>
    </source>
</evidence>
<reference evidence="2" key="1">
    <citation type="journal article" date="2022" name="Mol. Ecol. Resour.">
        <title>The genomes of chicory, endive, great burdock and yacon provide insights into Asteraceae palaeo-polyploidization history and plant inulin production.</title>
        <authorList>
            <person name="Fan W."/>
            <person name="Wang S."/>
            <person name="Wang H."/>
            <person name="Wang A."/>
            <person name="Jiang F."/>
            <person name="Liu H."/>
            <person name="Zhao H."/>
            <person name="Xu D."/>
            <person name="Zhang Y."/>
        </authorList>
    </citation>
    <scope>NUCLEOTIDE SEQUENCE [LARGE SCALE GENOMIC DNA]</scope>
    <source>
        <strain evidence="2">cv. Punajuju</strain>
    </source>
</reference>
<organism evidence="1 2">
    <name type="scientific">Cichorium intybus</name>
    <name type="common">Chicory</name>
    <dbReference type="NCBI Taxonomy" id="13427"/>
    <lineage>
        <taxon>Eukaryota</taxon>
        <taxon>Viridiplantae</taxon>
        <taxon>Streptophyta</taxon>
        <taxon>Embryophyta</taxon>
        <taxon>Tracheophyta</taxon>
        <taxon>Spermatophyta</taxon>
        <taxon>Magnoliopsida</taxon>
        <taxon>eudicotyledons</taxon>
        <taxon>Gunneridae</taxon>
        <taxon>Pentapetalae</taxon>
        <taxon>asterids</taxon>
        <taxon>campanulids</taxon>
        <taxon>Asterales</taxon>
        <taxon>Asteraceae</taxon>
        <taxon>Cichorioideae</taxon>
        <taxon>Cichorieae</taxon>
        <taxon>Cichoriinae</taxon>
        <taxon>Cichorium</taxon>
    </lineage>
</organism>
<keyword evidence="2" id="KW-1185">Reference proteome</keyword>
<gene>
    <name evidence="1" type="ORF">L2E82_34699</name>
</gene>
<reference evidence="1 2" key="2">
    <citation type="journal article" date="2022" name="Mol. Ecol. Resour.">
        <title>The genomes of chicory, endive, great burdock and yacon provide insights into Asteraceae paleo-polyploidization history and plant inulin production.</title>
        <authorList>
            <person name="Fan W."/>
            <person name="Wang S."/>
            <person name="Wang H."/>
            <person name="Wang A."/>
            <person name="Jiang F."/>
            <person name="Liu H."/>
            <person name="Zhao H."/>
            <person name="Xu D."/>
            <person name="Zhang Y."/>
        </authorList>
    </citation>
    <scope>NUCLEOTIDE SEQUENCE [LARGE SCALE GENOMIC DNA]</scope>
    <source>
        <strain evidence="2">cv. Punajuju</strain>
        <tissue evidence="1">Leaves</tissue>
    </source>
</reference>